<feature type="transmembrane region" description="Helical" evidence="1">
    <location>
        <begin position="21"/>
        <end position="44"/>
    </location>
</feature>
<organism evidence="2 3">
    <name type="scientific">Microcella humidisoli</name>
    <dbReference type="NCBI Taxonomy" id="2963406"/>
    <lineage>
        <taxon>Bacteria</taxon>
        <taxon>Bacillati</taxon>
        <taxon>Actinomycetota</taxon>
        <taxon>Actinomycetes</taxon>
        <taxon>Micrococcales</taxon>
        <taxon>Microbacteriaceae</taxon>
        <taxon>Microcella</taxon>
    </lineage>
</organism>
<feature type="transmembrane region" description="Helical" evidence="1">
    <location>
        <begin position="97"/>
        <end position="121"/>
    </location>
</feature>
<dbReference type="Proteomes" id="UP001060039">
    <property type="component" value="Chromosome"/>
</dbReference>
<evidence type="ECO:0000256" key="1">
    <source>
        <dbReference type="SAM" id="Phobius"/>
    </source>
</evidence>
<keyword evidence="1" id="KW-0812">Transmembrane</keyword>
<feature type="transmembrane region" description="Helical" evidence="1">
    <location>
        <begin position="133"/>
        <end position="159"/>
    </location>
</feature>
<gene>
    <name evidence="2" type="ORF">NNL39_08835</name>
</gene>
<proteinExistence type="predicted"/>
<feature type="transmembrane region" description="Helical" evidence="1">
    <location>
        <begin position="398"/>
        <end position="423"/>
    </location>
</feature>
<keyword evidence="1" id="KW-0472">Membrane</keyword>
<keyword evidence="1" id="KW-1133">Transmembrane helix</keyword>
<feature type="transmembrane region" description="Helical" evidence="1">
    <location>
        <begin position="230"/>
        <end position="249"/>
    </location>
</feature>
<protein>
    <submittedName>
        <fullName evidence="2">ABC transporter permease</fullName>
    </submittedName>
</protein>
<dbReference type="EMBL" id="CP101497">
    <property type="protein sequence ID" value="UTT61782.1"/>
    <property type="molecule type" value="Genomic_DNA"/>
</dbReference>
<evidence type="ECO:0000313" key="2">
    <source>
        <dbReference type="EMBL" id="UTT61782.1"/>
    </source>
</evidence>
<reference evidence="2" key="1">
    <citation type="submission" date="2022-07" db="EMBL/GenBank/DDBJ databases">
        <title>Taxonomic analysis of Microcella humidisoli nov. sp., isolated from riverside soil.</title>
        <authorList>
            <person name="Molina K.M."/>
            <person name="Kim S.B."/>
        </authorList>
    </citation>
    <scope>NUCLEOTIDE SEQUENCE</scope>
    <source>
        <strain evidence="2">MMS21-STM10</strain>
    </source>
</reference>
<feature type="transmembrane region" description="Helical" evidence="1">
    <location>
        <begin position="171"/>
        <end position="193"/>
    </location>
</feature>
<feature type="transmembrane region" description="Helical" evidence="1">
    <location>
        <begin position="56"/>
        <end position="76"/>
    </location>
</feature>
<feature type="transmembrane region" description="Helical" evidence="1">
    <location>
        <begin position="297"/>
        <end position="316"/>
    </location>
</feature>
<feature type="transmembrane region" description="Helical" evidence="1">
    <location>
        <begin position="322"/>
        <end position="338"/>
    </location>
</feature>
<dbReference type="RefSeq" id="WP_255158923.1">
    <property type="nucleotide sequence ID" value="NZ_CP101497.1"/>
</dbReference>
<feature type="transmembrane region" description="Helical" evidence="1">
    <location>
        <begin position="475"/>
        <end position="496"/>
    </location>
</feature>
<evidence type="ECO:0000313" key="3">
    <source>
        <dbReference type="Proteomes" id="UP001060039"/>
    </source>
</evidence>
<sequence length="515" mass="52254">MVDHVLRLKLALLGSAFRPGATLARTLAVVVLGLAIGAAVILLALEVDVRLASHRAGLVIVASALSVAIAVAPLSAGLGSALEPRRFASYPIEPRRLAVTLAAAAAVGLPGVLAAVLGVGLELAWAGTGTAGAAIVAGVLAAAAIILMTQYLVAIGAQLAVSPAARRLVTAIARTVIVIAIAAAATTVLVVRGGGDDDALIAVARTLGNTPVGMLWAAPASDTGPLLARLLGGAIMLAVLALGWGWVVARLLEAPQRTRESASLSGLGWFDLVPATPAGVIAARSLLYWTRDSRYRAVILALPVAPVVMMLAFAVAGAPLPPLWLVPLPVLALFLGWFSHNDVAYDHTAVWMHVAAPVPGAADRWGRCVPPLVLGVPIVLVLSPLFALWSGVDGVLPALLGISIGLLLTGLGVSSVSSVIGAYPAARPGAGPFDQPPTLGARAGWSQSLALLAILAFMAPSVLVAGWGFADPSWFAVAGLAGAATGLGMLLLGIVVGGRAFRRRAPELLDLVMRT</sequence>
<accession>A0ABY5FU12</accession>
<keyword evidence="3" id="KW-1185">Reference proteome</keyword>
<feature type="transmembrane region" description="Helical" evidence="1">
    <location>
        <begin position="372"/>
        <end position="392"/>
    </location>
</feature>
<feature type="transmembrane region" description="Helical" evidence="1">
    <location>
        <begin position="449"/>
        <end position="469"/>
    </location>
</feature>
<name>A0ABY5FU12_9MICO</name>